<reference evidence="2 3" key="1">
    <citation type="journal article" date="2013" name="Front. Plant Sci.">
        <title>The Reference Genome of the Halophytic Plant Eutrema salsugineum.</title>
        <authorList>
            <person name="Yang R."/>
            <person name="Jarvis D.E."/>
            <person name="Chen H."/>
            <person name="Beilstein M.A."/>
            <person name="Grimwood J."/>
            <person name="Jenkins J."/>
            <person name="Shu S."/>
            <person name="Prochnik S."/>
            <person name="Xin M."/>
            <person name="Ma C."/>
            <person name="Schmutz J."/>
            <person name="Wing R.A."/>
            <person name="Mitchell-Olds T."/>
            <person name="Schumaker K.S."/>
            <person name="Wang X."/>
        </authorList>
    </citation>
    <scope>NUCLEOTIDE SEQUENCE [LARGE SCALE GENOMIC DNA]</scope>
</reference>
<dbReference type="InterPro" id="IPR036047">
    <property type="entry name" value="F-box-like_dom_sf"/>
</dbReference>
<evidence type="ECO:0000259" key="1">
    <source>
        <dbReference type="Pfam" id="PF23310"/>
    </source>
</evidence>
<dbReference type="SUPFAM" id="SSF81383">
    <property type="entry name" value="F-box domain"/>
    <property type="match status" value="1"/>
</dbReference>
<organism evidence="2 3">
    <name type="scientific">Eutrema salsugineum</name>
    <name type="common">Saltwater cress</name>
    <name type="synonym">Sisymbrium salsugineum</name>
    <dbReference type="NCBI Taxonomy" id="72664"/>
    <lineage>
        <taxon>Eukaryota</taxon>
        <taxon>Viridiplantae</taxon>
        <taxon>Streptophyta</taxon>
        <taxon>Embryophyta</taxon>
        <taxon>Tracheophyta</taxon>
        <taxon>Spermatophyta</taxon>
        <taxon>Magnoliopsida</taxon>
        <taxon>eudicotyledons</taxon>
        <taxon>Gunneridae</taxon>
        <taxon>Pentapetalae</taxon>
        <taxon>rosids</taxon>
        <taxon>malvids</taxon>
        <taxon>Brassicales</taxon>
        <taxon>Brassicaceae</taxon>
        <taxon>Eutremeae</taxon>
        <taxon>Eutrema</taxon>
    </lineage>
</organism>
<keyword evidence="3" id="KW-1185">Reference proteome</keyword>
<protein>
    <recommendedName>
        <fullName evidence="1">At2g35280-like TPR domain-containing protein</fullName>
    </recommendedName>
</protein>
<feature type="domain" description="At2g35280-like TPR" evidence="1">
    <location>
        <begin position="90"/>
        <end position="181"/>
    </location>
</feature>
<accession>V4KT45</accession>
<dbReference type="OMA" id="CHKNDKD"/>
<dbReference type="Proteomes" id="UP000030689">
    <property type="component" value="Unassembled WGS sequence"/>
</dbReference>
<dbReference type="eggNOG" id="KOG0851">
    <property type="taxonomic scope" value="Eukaryota"/>
</dbReference>
<feature type="non-terminal residue" evidence="2">
    <location>
        <position position="1"/>
    </location>
</feature>
<dbReference type="AlphaFoldDB" id="V4KT45"/>
<gene>
    <name evidence="2" type="ORF">EUTSA_v10005441mg</name>
</gene>
<dbReference type="PANTHER" id="PTHR33784:SF12">
    <property type="entry name" value="F-BOX DOMAIN-CONTAINING PROTEIN"/>
    <property type="match status" value="1"/>
</dbReference>
<dbReference type="Pfam" id="PF23310">
    <property type="entry name" value="TPR_27"/>
    <property type="match status" value="1"/>
</dbReference>
<dbReference type="KEGG" id="eus:EUTSA_v10005441mg"/>
<dbReference type="STRING" id="72664.V4KT45"/>
<proteinExistence type="predicted"/>
<evidence type="ECO:0000313" key="3">
    <source>
        <dbReference type="Proteomes" id="UP000030689"/>
    </source>
</evidence>
<dbReference type="EMBL" id="KI517748">
    <property type="protein sequence ID" value="ESQ33197.1"/>
    <property type="molecule type" value="Genomic_DNA"/>
</dbReference>
<dbReference type="Gramene" id="ESQ33197">
    <property type="protein sequence ID" value="ESQ33197"/>
    <property type="gene ID" value="EUTSA_v10005441mg"/>
</dbReference>
<dbReference type="InterPro" id="IPR057136">
    <property type="entry name" value="At2g35280_TPR_dom"/>
</dbReference>
<evidence type="ECO:0000313" key="2">
    <source>
        <dbReference type="EMBL" id="ESQ33197.1"/>
    </source>
</evidence>
<dbReference type="PANTHER" id="PTHR33784">
    <property type="entry name" value="OS05G0482100 PROTEIN"/>
    <property type="match status" value="1"/>
</dbReference>
<name>V4KT45_EUTSA</name>
<sequence>QRRSYIKHAEESELQLSAITNKKNFRIQILQMSTLEALPQDVLGDILSRVAQSSRRDVQQCMTVSSELAEAANDTRVYNKLNLKPLAMNPLTTLNKYKALMVKCLDSGNGEAHYIEGIKEYFYYNNDAGLHHLRLSAANSYEDGIYLYGLIMFCRGEIEEGKKYLDMLQWQKSKIRADHCWRNNKISLRGIHVIKKALYRNTMRNNKPPRRCNLNDMDTRCKKCYYYKQMKKFMNHN</sequence>
<dbReference type="InterPro" id="IPR040338">
    <property type="entry name" value="At1g67623-like"/>
</dbReference>